<dbReference type="GO" id="GO:0004497">
    <property type="term" value="F:monooxygenase activity"/>
    <property type="evidence" value="ECO:0007669"/>
    <property type="project" value="UniProtKB-KW"/>
</dbReference>
<dbReference type="Proteomes" id="UP001155901">
    <property type="component" value="Unassembled WGS sequence"/>
</dbReference>
<dbReference type="GO" id="GO:0071949">
    <property type="term" value="F:FAD binding"/>
    <property type="evidence" value="ECO:0007669"/>
    <property type="project" value="InterPro"/>
</dbReference>
<organism evidence="6 8">
    <name type="scientific">Duganella violaceipulchra</name>
    <dbReference type="NCBI Taxonomy" id="2849652"/>
    <lineage>
        <taxon>Bacteria</taxon>
        <taxon>Pseudomonadati</taxon>
        <taxon>Pseudomonadota</taxon>
        <taxon>Betaproteobacteria</taxon>
        <taxon>Burkholderiales</taxon>
        <taxon>Oxalobacteraceae</taxon>
        <taxon>Telluria group</taxon>
        <taxon>Duganella</taxon>
    </lineage>
</organism>
<evidence type="ECO:0000313" key="9">
    <source>
        <dbReference type="Proteomes" id="UP001162889"/>
    </source>
</evidence>
<reference evidence="6" key="1">
    <citation type="submission" date="2021-07" db="EMBL/GenBank/DDBJ databases">
        <title>Characterization of violacein-producing bacteria and related species.</title>
        <authorList>
            <person name="Wilson H.S."/>
            <person name="De Leon M.E."/>
        </authorList>
    </citation>
    <scope>NUCLEOTIDE SEQUENCE</scope>
    <source>
        <strain evidence="6">HSC-15S17</strain>
    </source>
</reference>
<feature type="domain" description="FAD-binding" evidence="5">
    <location>
        <begin position="300"/>
        <end position="365"/>
    </location>
</feature>
<comment type="caution">
    <text evidence="6">The sequence shown here is derived from an EMBL/GenBank/DDBJ whole genome shotgun (WGS) entry which is preliminary data.</text>
</comment>
<sequence length="385" mass="40631">MQKNRFRVAIIGAGPGGLCLAQGLKRQGIAFDVYERDAALDSRPQGYRLRINADGQAALRDCLPPQLYALLQASCAQDLGQVQALDVLLNSAAAWNDAWDKEPDLKAHRQTLREALLCGIADRVHFGKELRELGRHSDGRVSFDFADGTRCRADLLVGADGSQSRVAAQCFPSAGGGDTGAVCIYGKAALDSEAVAPLLRRGTSVVFGDDLALVLDAMRFADATSLTPVDDYLYWAMIGRRERFGLGAQLPTADGAVRRWLTTVSEHWATGLRAVFDATPDGTLAMLPVRQACAPLATVAGRVTALGDALHVMSPASGLGCNSALRDAAALATQLSATLAGAATLEQAVARYEHEMRLRAGAALAASTRGGQQLYGAVRGAADGR</sequence>
<evidence type="ECO:0000256" key="2">
    <source>
        <dbReference type="ARBA" id="ARBA00022827"/>
    </source>
</evidence>
<proteinExistence type="predicted"/>
<dbReference type="Pfam" id="PF01494">
    <property type="entry name" value="FAD_binding_3"/>
    <property type="match status" value="1"/>
</dbReference>
<name>A0AA41H8I4_9BURK</name>
<dbReference type="AlphaFoldDB" id="A0AA41H8I4"/>
<dbReference type="RefSeq" id="WP_217942609.1">
    <property type="nucleotide sequence ID" value="NZ_JAHTGR010000006.1"/>
</dbReference>
<dbReference type="InterPro" id="IPR002938">
    <property type="entry name" value="FAD-bd"/>
</dbReference>
<evidence type="ECO:0000256" key="3">
    <source>
        <dbReference type="ARBA" id="ARBA00023002"/>
    </source>
</evidence>
<gene>
    <name evidence="6" type="ORF">KVP70_12755</name>
    <name evidence="7" type="ORF">L1274_000883</name>
</gene>
<keyword evidence="4 6" id="KW-0503">Monooxygenase</keyword>
<evidence type="ECO:0000256" key="4">
    <source>
        <dbReference type="ARBA" id="ARBA00023033"/>
    </source>
</evidence>
<reference evidence="7" key="2">
    <citation type="submission" date="2022-03" db="EMBL/GenBank/DDBJ databases">
        <title>Genome Encyclopedia of Bacteria and Archaea VI: Functional Genomics of Type Strains.</title>
        <authorList>
            <person name="Whitman W."/>
        </authorList>
    </citation>
    <scope>NUCLEOTIDE SEQUENCE</scope>
    <source>
        <strain evidence="7">HSC-15S17</strain>
    </source>
</reference>
<evidence type="ECO:0000256" key="1">
    <source>
        <dbReference type="ARBA" id="ARBA00022630"/>
    </source>
</evidence>
<dbReference type="EMBL" id="JALJZU010000001">
    <property type="protein sequence ID" value="MCP2007195.1"/>
    <property type="molecule type" value="Genomic_DNA"/>
</dbReference>
<evidence type="ECO:0000313" key="7">
    <source>
        <dbReference type="EMBL" id="MCP2007195.1"/>
    </source>
</evidence>
<evidence type="ECO:0000259" key="5">
    <source>
        <dbReference type="Pfam" id="PF01494"/>
    </source>
</evidence>
<dbReference type="PANTHER" id="PTHR47178">
    <property type="entry name" value="MONOOXYGENASE, FAD-BINDING"/>
    <property type="match status" value="1"/>
</dbReference>
<evidence type="ECO:0000313" key="8">
    <source>
        <dbReference type="Proteomes" id="UP001155901"/>
    </source>
</evidence>
<dbReference type="PANTHER" id="PTHR47178:SF5">
    <property type="entry name" value="FAD-BINDING DOMAIN-CONTAINING PROTEIN"/>
    <property type="match status" value="1"/>
</dbReference>
<keyword evidence="9" id="KW-1185">Reference proteome</keyword>
<accession>A0AA41H8I4</accession>
<keyword evidence="2" id="KW-0274">FAD</keyword>
<dbReference type="Pfam" id="PF13450">
    <property type="entry name" value="NAD_binding_8"/>
    <property type="match status" value="1"/>
</dbReference>
<keyword evidence="1" id="KW-0285">Flavoprotein</keyword>
<dbReference type="EMBL" id="JAHTGR010000006">
    <property type="protein sequence ID" value="MBV6321811.1"/>
    <property type="molecule type" value="Genomic_DNA"/>
</dbReference>
<evidence type="ECO:0000313" key="6">
    <source>
        <dbReference type="EMBL" id="MBV6321811.1"/>
    </source>
</evidence>
<keyword evidence="3" id="KW-0560">Oxidoreductase</keyword>
<dbReference type="Proteomes" id="UP001162889">
    <property type="component" value="Unassembled WGS sequence"/>
</dbReference>
<protein>
    <submittedName>
        <fullName evidence="7">2-polyprenyl-6-methoxyphenol hydroxylase-like FAD-dependent oxidoreductase</fullName>
    </submittedName>
    <submittedName>
        <fullName evidence="6">FAD-dependent monooxygenase</fullName>
    </submittedName>
</protein>